<proteinExistence type="predicted"/>
<protein>
    <submittedName>
        <fullName evidence="1">Uncharacterized protein</fullName>
    </submittedName>
</protein>
<reference evidence="1 2" key="1">
    <citation type="submission" date="2013-04" db="EMBL/GenBank/DDBJ databases">
        <authorList>
            <person name="Kuznetsov B."/>
            <person name="Ivanovsky R."/>
        </authorList>
    </citation>
    <scope>NUCLEOTIDE SEQUENCE [LARGE SCALE GENOMIC DNA]</scope>
    <source>
        <strain evidence="1 2">MGU-K5</strain>
    </source>
</reference>
<gene>
    <name evidence="1" type="ORF">K678_17086</name>
</gene>
<accession>S9TDE3</accession>
<dbReference type="EMBL" id="AQPH01000124">
    <property type="protein sequence ID" value="EPY00246.1"/>
    <property type="molecule type" value="Genomic_DNA"/>
</dbReference>
<evidence type="ECO:0000313" key="2">
    <source>
        <dbReference type="Proteomes" id="UP000015350"/>
    </source>
</evidence>
<evidence type="ECO:0000313" key="1">
    <source>
        <dbReference type="EMBL" id="EPY00246.1"/>
    </source>
</evidence>
<dbReference type="STRING" id="1316936.K678_17086"/>
<dbReference type="AlphaFoldDB" id="S9TDE3"/>
<organism evidence="1 2">
    <name type="scientific">Magnetospirillum fulvum MGU-K5</name>
    <dbReference type="NCBI Taxonomy" id="1316936"/>
    <lineage>
        <taxon>Bacteria</taxon>
        <taxon>Pseudomonadati</taxon>
        <taxon>Pseudomonadota</taxon>
        <taxon>Alphaproteobacteria</taxon>
        <taxon>Rhodospirillales</taxon>
        <taxon>Rhodospirillaceae</taxon>
        <taxon>Magnetospirillum</taxon>
    </lineage>
</organism>
<dbReference type="eggNOG" id="ENOG5033E2Q">
    <property type="taxonomic scope" value="Bacteria"/>
</dbReference>
<sequence>MDQTIEPKIRPLVDALNAIDGVRTIASCQGHVSRISRPYVYFHCPPAVAEAMAARLHDLNMQDDTLSYWWHLTAAFNTEHRLCFSLEAPDLDHRRSDLSVFVTFVLGRKKIDRDLSILAASLTQTDPIPANDDAPVAPTPSRWSQGARASLRVVSLLSMLAIVLLLGACGTSNVELQKDGSGTDEMLKSPCACLPVLYDGPDFVWGRG</sequence>
<dbReference type="OrthoDB" id="7366513at2"/>
<name>S9TDE3_MAGFU</name>
<comment type="caution">
    <text evidence="1">The sequence shown here is derived from an EMBL/GenBank/DDBJ whole genome shotgun (WGS) entry which is preliminary data.</text>
</comment>
<dbReference type="RefSeq" id="WP_021133690.1">
    <property type="nucleotide sequence ID" value="NZ_AQPH01000124.1"/>
</dbReference>
<dbReference type="Proteomes" id="UP000015350">
    <property type="component" value="Unassembled WGS sequence"/>
</dbReference>